<dbReference type="GO" id="GO:0004748">
    <property type="term" value="F:ribonucleoside-diphosphate reductase activity, thioredoxin disulfide as acceptor"/>
    <property type="evidence" value="ECO:0007669"/>
    <property type="project" value="TreeGrafter"/>
</dbReference>
<reference evidence="6 7" key="1">
    <citation type="journal article" date="2019" name="Sci. Rep.">
        <title>Nanopore sequencing improves the draft genome of the human pathogenic amoeba Naegleria fowleri.</title>
        <authorList>
            <person name="Liechti N."/>
            <person name="Schurch N."/>
            <person name="Bruggmann R."/>
            <person name="Wittwer M."/>
        </authorList>
    </citation>
    <scope>NUCLEOTIDE SEQUENCE [LARGE SCALE GENOMIC DNA]</scope>
    <source>
        <strain evidence="6 7">ATCC 30894</strain>
    </source>
</reference>
<keyword evidence="7" id="KW-1185">Reference proteome</keyword>
<organism evidence="6 7">
    <name type="scientific">Naegleria fowleri</name>
    <name type="common">Brain eating amoeba</name>
    <dbReference type="NCBI Taxonomy" id="5763"/>
    <lineage>
        <taxon>Eukaryota</taxon>
        <taxon>Discoba</taxon>
        <taxon>Heterolobosea</taxon>
        <taxon>Tetramitia</taxon>
        <taxon>Eutetramitia</taxon>
        <taxon>Vahlkampfiidae</taxon>
        <taxon>Naegleria</taxon>
    </lineage>
</organism>
<dbReference type="VEuPathDB" id="AmoebaDB:NfTy_015970"/>
<evidence type="ECO:0000256" key="1">
    <source>
        <dbReference type="ARBA" id="ARBA00001922"/>
    </source>
</evidence>
<dbReference type="Gene3D" id="3.20.70.20">
    <property type="match status" value="2"/>
</dbReference>
<feature type="domain" description="Ribonucleotide reductase large subunit C-terminal" evidence="5">
    <location>
        <begin position="244"/>
        <end position="305"/>
    </location>
</feature>
<dbReference type="VEuPathDB" id="AmoebaDB:FDP41_010950"/>
<dbReference type="InterPro" id="IPR050862">
    <property type="entry name" value="RdRp_reductase_class-2"/>
</dbReference>
<feature type="domain" description="Ribonucleotide reductase large subunit C-terminal" evidence="5">
    <location>
        <begin position="51"/>
        <end position="211"/>
    </location>
</feature>
<dbReference type="OrthoDB" id="3000483at2759"/>
<dbReference type="GeneID" id="68118165"/>
<dbReference type="GO" id="GO:0031419">
    <property type="term" value="F:cobalamin binding"/>
    <property type="evidence" value="ECO:0007669"/>
    <property type="project" value="UniProtKB-KW"/>
</dbReference>
<comment type="caution">
    <text evidence="6">The sequence shown here is derived from an EMBL/GenBank/DDBJ whole genome shotgun (WGS) entry which is preliminary data.</text>
</comment>
<sequence length="328" mass="36964">MAVISVDHPRFAEVAAYKASNLSRLYNFNISVALSDEYMRSLNSKESTYWKNNNRTPRELLQIISQHCHACGDPGLVFIDRVQSANRELTSDLGPIRAAVPCAINLNAPTLFDESSKTIHWKRLKRVVSIAIRFLDNVVDLLEIPDEQMRDVSRQLRRVGLGVAGWADLLKKMDYQYQSQQALRLADRVSRTITKQARKTSASLAREKGECTYRKGFRNISLTCVQPTGGISALLGNQGYCIEPFFAEANDLSSNAHIQMQAAWQKNIEQGISKTINMPHSATVEDIFQAYVLAFEKGCKGITVYRNQCRETQPIRCKACEEDVCPKL</sequence>
<evidence type="ECO:0000259" key="5">
    <source>
        <dbReference type="Pfam" id="PF02867"/>
    </source>
</evidence>
<dbReference type="SUPFAM" id="SSF51998">
    <property type="entry name" value="PFL-like glycyl radical enzymes"/>
    <property type="match status" value="1"/>
</dbReference>
<dbReference type="PANTHER" id="PTHR43371:SF1">
    <property type="entry name" value="RIBONUCLEOSIDE-DIPHOSPHATE REDUCTASE"/>
    <property type="match status" value="1"/>
</dbReference>
<dbReference type="PANTHER" id="PTHR43371">
    <property type="entry name" value="VITAMIN B12-DEPENDENT RIBONUCLEOTIDE REDUCTASE"/>
    <property type="match status" value="1"/>
</dbReference>
<evidence type="ECO:0000256" key="3">
    <source>
        <dbReference type="ARBA" id="ARBA00023002"/>
    </source>
</evidence>
<dbReference type="EMBL" id="VFQX01000007">
    <property type="protein sequence ID" value="KAF0982971.1"/>
    <property type="molecule type" value="Genomic_DNA"/>
</dbReference>
<dbReference type="InterPro" id="IPR000788">
    <property type="entry name" value="RNR_lg_C"/>
</dbReference>
<dbReference type="AlphaFoldDB" id="A0A6A5C777"/>
<keyword evidence="3" id="KW-0560">Oxidoreductase</keyword>
<evidence type="ECO:0000313" key="7">
    <source>
        <dbReference type="Proteomes" id="UP000444721"/>
    </source>
</evidence>
<dbReference type="Pfam" id="PF02867">
    <property type="entry name" value="Ribonuc_red_lgC"/>
    <property type="match status" value="2"/>
</dbReference>
<dbReference type="RefSeq" id="XP_044567684.1">
    <property type="nucleotide sequence ID" value="XM_044701304.1"/>
</dbReference>
<evidence type="ECO:0000256" key="2">
    <source>
        <dbReference type="ARBA" id="ARBA00022628"/>
    </source>
</evidence>
<keyword evidence="2" id="KW-0846">Cobalamin</keyword>
<dbReference type="PRINTS" id="PR01183">
    <property type="entry name" value="RIBORDTASEM1"/>
</dbReference>
<comment type="cofactor">
    <cofactor evidence="1">
        <name>adenosylcob(III)alamin</name>
        <dbReference type="ChEBI" id="CHEBI:18408"/>
    </cofactor>
</comment>
<name>A0A6A5C777_NAEFO</name>
<dbReference type="VEuPathDB" id="AmoebaDB:NF0090400"/>
<accession>A0A6A5C777</accession>
<dbReference type="OMA" id="NIWAFLE"/>
<proteinExistence type="predicted"/>
<evidence type="ECO:0000313" key="6">
    <source>
        <dbReference type="EMBL" id="KAF0982971.1"/>
    </source>
</evidence>
<keyword evidence="4" id="KW-0170">Cobalt</keyword>
<evidence type="ECO:0000256" key="4">
    <source>
        <dbReference type="ARBA" id="ARBA00023285"/>
    </source>
</evidence>
<protein>
    <recommendedName>
        <fullName evidence="5">Ribonucleotide reductase large subunit C-terminal domain-containing protein</fullName>
    </recommendedName>
</protein>
<dbReference type="Proteomes" id="UP000444721">
    <property type="component" value="Unassembled WGS sequence"/>
</dbReference>
<gene>
    <name evidence="6" type="ORF">FDP41_010950</name>
</gene>